<dbReference type="EMBL" id="JNBS01000405">
    <property type="protein sequence ID" value="OQS05901.1"/>
    <property type="molecule type" value="Genomic_DNA"/>
</dbReference>
<feature type="region of interest" description="Disordered" evidence="1">
    <location>
        <begin position="168"/>
        <end position="236"/>
    </location>
</feature>
<comment type="caution">
    <text evidence="2">The sequence shown here is derived from an EMBL/GenBank/DDBJ whole genome shotgun (WGS) entry which is preliminary data.</text>
</comment>
<feature type="compositionally biased region" description="Polar residues" evidence="1">
    <location>
        <begin position="190"/>
        <end position="200"/>
    </location>
</feature>
<organism evidence="2 3">
    <name type="scientific">Thraustotheca clavata</name>
    <dbReference type="NCBI Taxonomy" id="74557"/>
    <lineage>
        <taxon>Eukaryota</taxon>
        <taxon>Sar</taxon>
        <taxon>Stramenopiles</taxon>
        <taxon>Oomycota</taxon>
        <taxon>Saprolegniomycetes</taxon>
        <taxon>Saprolegniales</taxon>
        <taxon>Achlyaceae</taxon>
        <taxon>Thraustotheca</taxon>
    </lineage>
</organism>
<dbReference type="Proteomes" id="UP000243217">
    <property type="component" value="Unassembled WGS sequence"/>
</dbReference>
<accession>A0A1W0A6U4</accession>
<dbReference type="OrthoDB" id="78730at2759"/>
<feature type="compositionally biased region" description="Acidic residues" evidence="1">
    <location>
        <begin position="61"/>
        <end position="71"/>
    </location>
</feature>
<dbReference type="AlphaFoldDB" id="A0A1W0A6U4"/>
<sequence>MVLKKKNGKKKDEEVNQEGGLSLDEYLNSNKEYTVENMKETAELFLGKEVKGAMIMSKEENEYEDDYETESEPAANAVAGLSLSDYLTGPKKEKKKKKEDTSIEGMSLESYLGAVGNEDDTSKRLKQTQENKPKQIVLQVRKKSITGPLKTINGEVVLMGKKVEKNSSMQLTKKKQIGQKITKKLGEMDTSPTKHTSTNCDFDPLPKLMMNSKRNDWEIDESYDNDTESRLPPLPH</sequence>
<evidence type="ECO:0000256" key="1">
    <source>
        <dbReference type="SAM" id="MobiDB-lite"/>
    </source>
</evidence>
<evidence type="ECO:0000313" key="2">
    <source>
        <dbReference type="EMBL" id="OQS05901.1"/>
    </source>
</evidence>
<protein>
    <submittedName>
        <fullName evidence="2">Uncharacterized protein</fullName>
    </submittedName>
</protein>
<evidence type="ECO:0000313" key="3">
    <source>
        <dbReference type="Proteomes" id="UP000243217"/>
    </source>
</evidence>
<feature type="region of interest" description="Disordered" evidence="1">
    <location>
        <begin position="1"/>
        <end position="22"/>
    </location>
</feature>
<feature type="compositionally biased region" description="Basic and acidic residues" evidence="1">
    <location>
        <begin position="120"/>
        <end position="131"/>
    </location>
</feature>
<feature type="region of interest" description="Disordered" evidence="1">
    <location>
        <begin position="60"/>
        <end position="131"/>
    </location>
</feature>
<feature type="compositionally biased region" description="Basic residues" evidence="1">
    <location>
        <begin position="172"/>
        <end position="183"/>
    </location>
</feature>
<keyword evidence="3" id="KW-1185">Reference proteome</keyword>
<proteinExistence type="predicted"/>
<name>A0A1W0A6U4_9STRA</name>
<reference evidence="2 3" key="1">
    <citation type="journal article" date="2014" name="Genome Biol. Evol.">
        <title>The secreted proteins of Achlya hypogyna and Thraustotheca clavata identify the ancestral oomycete secretome and reveal gene acquisitions by horizontal gene transfer.</title>
        <authorList>
            <person name="Misner I."/>
            <person name="Blouin N."/>
            <person name="Leonard G."/>
            <person name="Richards T.A."/>
            <person name="Lane C.E."/>
        </authorList>
    </citation>
    <scope>NUCLEOTIDE SEQUENCE [LARGE SCALE GENOMIC DNA]</scope>
    <source>
        <strain evidence="2 3">ATCC 34112</strain>
    </source>
</reference>
<gene>
    <name evidence="2" type="ORF">THRCLA_20499</name>
</gene>